<accession>A0A1G7NID7</accession>
<proteinExistence type="predicted"/>
<keyword evidence="1" id="KW-0808">Transferase</keyword>
<evidence type="ECO:0000313" key="2">
    <source>
        <dbReference type="Proteomes" id="UP000199623"/>
    </source>
</evidence>
<dbReference type="STRING" id="200378.SAMN05216553_10333"/>
<reference evidence="2" key="1">
    <citation type="submission" date="2016-10" db="EMBL/GenBank/DDBJ databases">
        <authorList>
            <person name="Varghese N."/>
            <person name="Submissions S."/>
        </authorList>
    </citation>
    <scope>NUCLEOTIDE SEQUENCE [LARGE SCALE GENOMIC DNA]</scope>
    <source>
        <strain evidence="2">CGMCC 4.3506</strain>
    </source>
</reference>
<dbReference type="PANTHER" id="PTHR43861">
    <property type="entry name" value="TRANS-ACONITATE 2-METHYLTRANSFERASE-RELATED"/>
    <property type="match status" value="1"/>
</dbReference>
<dbReference type="Pfam" id="PF01209">
    <property type="entry name" value="Ubie_methyltran"/>
    <property type="match status" value="1"/>
</dbReference>
<keyword evidence="1" id="KW-0830">Ubiquinone</keyword>
<dbReference type="Gene3D" id="3.40.50.150">
    <property type="entry name" value="Vaccinia Virus protein VP39"/>
    <property type="match status" value="1"/>
</dbReference>
<dbReference type="GO" id="GO:0032259">
    <property type="term" value="P:methylation"/>
    <property type="evidence" value="ECO:0007669"/>
    <property type="project" value="UniProtKB-KW"/>
</dbReference>
<keyword evidence="1" id="KW-0489">Methyltransferase</keyword>
<dbReference type="AlphaFoldDB" id="A0A1G7NID7"/>
<evidence type="ECO:0000313" key="1">
    <source>
        <dbReference type="EMBL" id="SDF73726.1"/>
    </source>
</evidence>
<dbReference type="EMBL" id="FNCC01000003">
    <property type="protein sequence ID" value="SDF73726.1"/>
    <property type="molecule type" value="Genomic_DNA"/>
</dbReference>
<dbReference type="PANTHER" id="PTHR43861:SF1">
    <property type="entry name" value="TRANS-ACONITATE 2-METHYLTRANSFERASE"/>
    <property type="match status" value="1"/>
</dbReference>
<keyword evidence="2" id="KW-1185">Reference proteome</keyword>
<dbReference type="GO" id="GO:0008168">
    <property type="term" value="F:methyltransferase activity"/>
    <property type="evidence" value="ECO:0007669"/>
    <property type="project" value="UniProtKB-KW"/>
</dbReference>
<gene>
    <name evidence="1" type="ORF">SAMN05216553_10333</name>
</gene>
<name>A0A1G7NID7_9PSEU</name>
<dbReference type="SUPFAM" id="SSF53335">
    <property type="entry name" value="S-adenosyl-L-methionine-dependent methyltransferases"/>
    <property type="match status" value="1"/>
</dbReference>
<dbReference type="InterPro" id="IPR029063">
    <property type="entry name" value="SAM-dependent_MTases_sf"/>
</dbReference>
<dbReference type="CDD" id="cd02440">
    <property type="entry name" value="AdoMet_MTases"/>
    <property type="match status" value="1"/>
</dbReference>
<protein>
    <submittedName>
        <fullName evidence="1">Ubiquinone/menaquinone biosynthesis C-methylase UbiE</fullName>
    </submittedName>
</protein>
<dbReference type="Proteomes" id="UP000199623">
    <property type="component" value="Unassembled WGS sequence"/>
</dbReference>
<sequence>MSPIRSSWEIGNGKGAHVNKLEVPGKFDRAARGYDLLVGLNPGYHQALRRSAGALRLKPGMRVLDLGCGTGASTAALVAAAPGVEIVAVDASEGMLDQARRKRWPSTVKFVHSRAEDVDEGTFDAVFAAYLVRNLPEPDATLRRVKDFLEPGGRLVLHEYSVRDSLVDTAVWTALCGIVVPAGWLVTGDRSLYTYLWRSVMDFDGATALRDRLRRNGFVGVRSAPVPGLQLGVVHTFLGHAPERS</sequence>
<organism evidence="1 2">
    <name type="scientific">Lentzea fradiae</name>
    <dbReference type="NCBI Taxonomy" id="200378"/>
    <lineage>
        <taxon>Bacteria</taxon>
        <taxon>Bacillati</taxon>
        <taxon>Actinomycetota</taxon>
        <taxon>Actinomycetes</taxon>
        <taxon>Pseudonocardiales</taxon>
        <taxon>Pseudonocardiaceae</taxon>
        <taxon>Lentzea</taxon>
    </lineage>
</organism>